<name>S2KHI9_LITA3</name>
<organism evidence="1 2">
    <name type="scientific">Litchfieldella anticariensis (strain DSM 16096 / CECT 5854 / CIP 108499 / LMG 22089 / FP35)</name>
    <name type="common">Halomonas anticariensis</name>
    <dbReference type="NCBI Taxonomy" id="1121939"/>
    <lineage>
        <taxon>Bacteria</taxon>
        <taxon>Pseudomonadati</taxon>
        <taxon>Pseudomonadota</taxon>
        <taxon>Gammaproteobacteria</taxon>
        <taxon>Oceanospirillales</taxon>
        <taxon>Halomonadaceae</taxon>
        <taxon>Litchfieldella</taxon>
    </lineage>
</organism>
<comment type="caution">
    <text evidence="1">The sequence shown here is derived from an EMBL/GenBank/DDBJ whole genome shotgun (WGS) entry which is preliminary data.</text>
</comment>
<gene>
    <name evidence="1" type="ORF">L861_16415</name>
</gene>
<accession>S2KHI9</accession>
<sequence>MSTVFETVIAGVSVYVLGQMIIKFIIEPILEFRSLLGRVTQFFLRNQGEIITAKGSESTQDELFVLASELLQKRQSIIWYSRLSCLYGLPSSAKVLDAAKSMNQIGNRIRNGNEQPADKQVIIYGSMQNIERCLSINVSYNN</sequence>
<evidence type="ECO:0000313" key="1">
    <source>
        <dbReference type="EMBL" id="EPC01602.1"/>
    </source>
</evidence>
<proteinExistence type="predicted"/>
<dbReference type="EMBL" id="ASTJ01000033">
    <property type="protein sequence ID" value="EPC01602.1"/>
    <property type="molecule type" value="Genomic_DNA"/>
</dbReference>
<protein>
    <submittedName>
        <fullName evidence="1">Uncharacterized protein</fullName>
    </submittedName>
</protein>
<dbReference type="Proteomes" id="UP000014463">
    <property type="component" value="Unassembled WGS sequence"/>
</dbReference>
<reference evidence="1 2" key="1">
    <citation type="journal article" date="2013" name="Genome Announc.">
        <title>Draft genome sequence of the moderately halophilic gammaproteobacterium Halomonas anticariensis FP35.</title>
        <authorList>
            <person name="Tahrioui A."/>
            <person name="Quesada E."/>
            <person name="Llamas I."/>
        </authorList>
    </citation>
    <scope>NUCLEOTIDE SEQUENCE [LARGE SCALE GENOMIC DNA]</scope>
    <source>
        <strain evidence="2">DSM 16096 / CECT 5854 / LMG 22089 / FP35</strain>
    </source>
</reference>
<evidence type="ECO:0000313" key="2">
    <source>
        <dbReference type="Proteomes" id="UP000014463"/>
    </source>
</evidence>
<keyword evidence="2" id="KW-1185">Reference proteome</keyword>
<dbReference type="AlphaFoldDB" id="S2KHI9"/>